<dbReference type="GO" id="GO:0004107">
    <property type="term" value="F:chorismate synthase activity"/>
    <property type="evidence" value="ECO:0007669"/>
    <property type="project" value="UniProtKB-UniRule"/>
</dbReference>
<dbReference type="GO" id="GO:0009423">
    <property type="term" value="P:chorismate biosynthetic process"/>
    <property type="evidence" value="ECO:0007669"/>
    <property type="project" value="UniProtKB-UniRule"/>
</dbReference>
<keyword evidence="4 11" id="KW-0028">Amino-acid biosynthesis</keyword>
<evidence type="ECO:0000256" key="12">
    <source>
        <dbReference type="RuleBase" id="RU000605"/>
    </source>
</evidence>
<dbReference type="CDD" id="cd07304">
    <property type="entry name" value="Chorismate_synthase"/>
    <property type="match status" value="1"/>
</dbReference>
<evidence type="ECO:0000256" key="8">
    <source>
        <dbReference type="ARBA" id="ARBA00022857"/>
    </source>
</evidence>
<feature type="binding site" evidence="11">
    <location>
        <begin position="300"/>
        <end position="304"/>
    </location>
    <ligand>
        <name>FMN</name>
        <dbReference type="ChEBI" id="CHEBI:58210"/>
    </ligand>
</feature>
<reference evidence="13" key="1">
    <citation type="journal article" date="2020" name="mSystems">
        <title>Genome- and Community-Level Interaction Insights into Carbon Utilization and Element Cycling Functions of Hydrothermarchaeota in Hydrothermal Sediment.</title>
        <authorList>
            <person name="Zhou Z."/>
            <person name="Liu Y."/>
            <person name="Xu W."/>
            <person name="Pan J."/>
            <person name="Luo Z.H."/>
            <person name="Li M."/>
        </authorList>
    </citation>
    <scope>NUCLEOTIDE SEQUENCE [LARGE SCALE GENOMIC DNA]</scope>
    <source>
        <strain evidence="13">SpSt-556</strain>
    </source>
</reference>
<dbReference type="PROSITE" id="PS00787">
    <property type="entry name" value="CHORISMATE_SYNTHASE_1"/>
    <property type="match status" value="1"/>
</dbReference>
<protein>
    <recommendedName>
        <fullName evidence="3 11">Chorismate synthase</fullName>
        <shortName evidence="11">CS</shortName>
        <ecNumber evidence="3 11">4.2.3.5</ecNumber>
    </recommendedName>
    <alternativeName>
        <fullName evidence="11">5-enolpyruvylshikimate-3-phosphate phospholyase</fullName>
    </alternativeName>
</protein>
<dbReference type="PROSITE" id="PS00788">
    <property type="entry name" value="CHORISMATE_SYNTHASE_2"/>
    <property type="match status" value="1"/>
</dbReference>
<gene>
    <name evidence="11" type="primary">aroC</name>
    <name evidence="13" type="ORF">ENT17_00035</name>
</gene>
<feature type="binding site" evidence="11">
    <location>
        <position position="41"/>
    </location>
    <ligand>
        <name>NADP(+)</name>
        <dbReference type="ChEBI" id="CHEBI:58349"/>
    </ligand>
</feature>
<dbReference type="PANTHER" id="PTHR21085:SF0">
    <property type="entry name" value="CHORISMATE SYNTHASE"/>
    <property type="match status" value="1"/>
</dbReference>
<keyword evidence="5 11" id="KW-0285">Flavoprotein</keyword>
<evidence type="ECO:0000256" key="10">
    <source>
        <dbReference type="ARBA" id="ARBA00023239"/>
    </source>
</evidence>
<feature type="binding site" evidence="11">
    <location>
        <position position="326"/>
    </location>
    <ligand>
        <name>FMN</name>
        <dbReference type="ChEBI" id="CHEBI:58210"/>
    </ligand>
</feature>
<dbReference type="UniPathway" id="UPA00053">
    <property type="reaction ID" value="UER00090"/>
</dbReference>
<evidence type="ECO:0000256" key="1">
    <source>
        <dbReference type="ARBA" id="ARBA00005044"/>
    </source>
</evidence>
<dbReference type="PANTHER" id="PTHR21085">
    <property type="entry name" value="CHORISMATE SYNTHASE"/>
    <property type="match status" value="1"/>
</dbReference>
<keyword evidence="8 11" id="KW-0521">NADP</keyword>
<comment type="pathway">
    <text evidence="1 11 12">Metabolic intermediate biosynthesis; chorismate biosynthesis; chorismate from D-erythrose 4-phosphate and phosphoenolpyruvate: step 7/7.</text>
</comment>
<evidence type="ECO:0000256" key="5">
    <source>
        <dbReference type="ARBA" id="ARBA00022630"/>
    </source>
</evidence>
<evidence type="ECO:0000256" key="11">
    <source>
        <dbReference type="HAMAP-Rule" id="MF_00300"/>
    </source>
</evidence>
<evidence type="ECO:0000256" key="2">
    <source>
        <dbReference type="ARBA" id="ARBA00008014"/>
    </source>
</evidence>
<evidence type="ECO:0000313" key="13">
    <source>
        <dbReference type="EMBL" id="HGS85988.1"/>
    </source>
</evidence>
<proteinExistence type="inferred from homology"/>
<dbReference type="Pfam" id="PF01264">
    <property type="entry name" value="Chorismate_synt"/>
    <property type="match status" value="1"/>
</dbReference>
<comment type="catalytic activity">
    <reaction evidence="11 12">
        <text>5-O-(1-carboxyvinyl)-3-phosphoshikimate = chorismate + phosphate</text>
        <dbReference type="Rhea" id="RHEA:21020"/>
        <dbReference type="ChEBI" id="CHEBI:29748"/>
        <dbReference type="ChEBI" id="CHEBI:43474"/>
        <dbReference type="ChEBI" id="CHEBI:57701"/>
        <dbReference type="EC" id="4.2.3.5"/>
    </reaction>
</comment>
<dbReference type="PIRSF" id="PIRSF001456">
    <property type="entry name" value="Chorismate_synth"/>
    <property type="match status" value="1"/>
</dbReference>
<dbReference type="NCBIfam" id="NF003793">
    <property type="entry name" value="PRK05382.1"/>
    <property type="match status" value="1"/>
</dbReference>
<dbReference type="InterPro" id="IPR035904">
    <property type="entry name" value="Chorismate_synth_AroC_sf"/>
</dbReference>
<evidence type="ECO:0000256" key="9">
    <source>
        <dbReference type="ARBA" id="ARBA00023141"/>
    </source>
</evidence>
<comment type="caution">
    <text evidence="11">Lacks conserved residue(s) required for the propagation of feature annotation.</text>
</comment>
<accession>A0A7C4Q0L0</accession>
<dbReference type="SUPFAM" id="SSF103263">
    <property type="entry name" value="Chorismate synthase, AroC"/>
    <property type="match status" value="1"/>
</dbReference>
<organism evidence="13">
    <name type="scientific">Bellilinea caldifistulae</name>
    <dbReference type="NCBI Taxonomy" id="360411"/>
    <lineage>
        <taxon>Bacteria</taxon>
        <taxon>Bacillati</taxon>
        <taxon>Chloroflexota</taxon>
        <taxon>Anaerolineae</taxon>
        <taxon>Anaerolineales</taxon>
        <taxon>Anaerolineaceae</taxon>
        <taxon>Bellilinea</taxon>
    </lineage>
</organism>
<keyword evidence="10 11" id="KW-0456">Lyase</keyword>
<dbReference type="InterPro" id="IPR000453">
    <property type="entry name" value="Chorismate_synth"/>
</dbReference>
<comment type="function">
    <text evidence="11">Catalyzes the anti-1,4-elimination of the C-3 phosphate and the C-6 proR hydrogen from 5-enolpyruvylshikimate-3-phosphate (EPSP) to yield chorismate, which is the branch point compound that serves as the starting substrate for the three terminal pathways of aromatic amino acid biosynthesis. This reaction introduces a second double bond into the aromatic ring system.</text>
</comment>
<dbReference type="AlphaFoldDB" id="A0A7C4Q0L0"/>
<evidence type="ECO:0000256" key="7">
    <source>
        <dbReference type="ARBA" id="ARBA00022827"/>
    </source>
</evidence>
<dbReference type="FunFam" id="3.60.150.10:FF:000002">
    <property type="entry name" value="Chorismate synthase"/>
    <property type="match status" value="1"/>
</dbReference>
<evidence type="ECO:0000256" key="3">
    <source>
        <dbReference type="ARBA" id="ARBA00013036"/>
    </source>
</evidence>
<dbReference type="GO" id="GO:0010181">
    <property type="term" value="F:FMN binding"/>
    <property type="evidence" value="ECO:0007669"/>
    <property type="project" value="TreeGrafter"/>
</dbReference>
<name>A0A7C4Q0L0_9CHLR</name>
<dbReference type="InterPro" id="IPR020541">
    <property type="entry name" value="Chorismate_synthase_CS"/>
</dbReference>
<keyword evidence="9 11" id="KW-0057">Aromatic amino acid biosynthesis</keyword>
<dbReference type="HAMAP" id="MF_00300">
    <property type="entry name" value="Chorismate_synth"/>
    <property type="match status" value="1"/>
</dbReference>
<keyword evidence="7 11" id="KW-0274">FAD</keyword>
<dbReference type="GO" id="GO:0005829">
    <property type="term" value="C:cytosol"/>
    <property type="evidence" value="ECO:0007669"/>
    <property type="project" value="TreeGrafter"/>
</dbReference>
<sequence>MRLQLLTAGESHGPGLTLILEGLPAGLPLDEEIINQDLARRQHGYGSGPRMKIEQDRAQILGGVMDGKTTGAPLAVFIENRDHPRWKGKPIRRFTIPRPGHADLSGVLKYGYDDLRPALERASARETAARVAAGAVCRHLLAQFGIRIGGYVASIGEIRADLQDLPLEERIRHALTSEVACPDEPAAQAMQARIREIMQQKDTLGGVIEAVALGVPPGLGSYVHWERRLDARLAAAVMSIPAIKGVEIGPAFENTTRPGTLVHDPILLAGGDLQRAGINSGGLEGGITTGQPILIRAAMKPIATTLNPQRSVDLAEGVAVETRYERSDFCPVPRAVVIVEAMLAYVLADALLEKLGGDSLAEMLPRFAALPRPRLSDVHLRQDDPVFWRGEETE</sequence>
<dbReference type="EMBL" id="DSXR01000001">
    <property type="protein sequence ID" value="HGS85988.1"/>
    <property type="molecule type" value="Genomic_DNA"/>
</dbReference>
<dbReference type="NCBIfam" id="TIGR00033">
    <property type="entry name" value="aroC"/>
    <property type="match status" value="1"/>
</dbReference>
<feature type="binding site" evidence="11">
    <location>
        <begin position="121"/>
        <end position="123"/>
    </location>
    <ligand>
        <name>FMN</name>
        <dbReference type="ChEBI" id="CHEBI:58210"/>
    </ligand>
</feature>
<comment type="similarity">
    <text evidence="2 11 12">Belongs to the chorismate synthase family.</text>
</comment>
<dbReference type="GO" id="GO:0008652">
    <property type="term" value="P:amino acid biosynthetic process"/>
    <property type="evidence" value="ECO:0007669"/>
    <property type="project" value="UniProtKB-KW"/>
</dbReference>
<evidence type="ECO:0000256" key="4">
    <source>
        <dbReference type="ARBA" id="ARBA00022605"/>
    </source>
</evidence>
<keyword evidence="6 11" id="KW-0288">FMN</keyword>
<evidence type="ECO:0000256" key="6">
    <source>
        <dbReference type="ARBA" id="ARBA00022643"/>
    </source>
</evidence>
<comment type="subunit">
    <text evidence="11">Homotetramer.</text>
</comment>
<dbReference type="EC" id="4.2.3.5" evidence="3 11"/>
<comment type="cofactor">
    <cofactor evidence="11 12">
        <name>FMNH2</name>
        <dbReference type="ChEBI" id="CHEBI:57618"/>
    </cofactor>
    <text evidence="11 12">Reduced FMN (FMNH(2)).</text>
</comment>
<dbReference type="Gene3D" id="3.60.150.10">
    <property type="entry name" value="Chorismate synthase AroC"/>
    <property type="match status" value="1"/>
</dbReference>
<comment type="caution">
    <text evidence="13">The sequence shown here is derived from an EMBL/GenBank/DDBJ whole genome shotgun (WGS) entry which is preliminary data.</text>
</comment>
<feature type="binding site" evidence="11">
    <location>
        <position position="285"/>
    </location>
    <ligand>
        <name>FMN</name>
        <dbReference type="ChEBI" id="CHEBI:58210"/>
    </ligand>
</feature>
<dbReference type="GO" id="GO:0009073">
    <property type="term" value="P:aromatic amino acid family biosynthetic process"/>
    <property type="evidence" value="ECO:0007669"/>
    <property type="project" value="UniProtKB-KW"/>
</dbReference>